<dbReference type="AlphaFoldDB" id="A0A0C3HKF8"/>
<dbReference type="Proteomes" id="UP000054321">
    <property type="component" value="Unassembled WGS sequence"/>
</dbReference>
<organism evidence="2 3">
    <name type="scientific">Oidiodendron maius (strain Zn)</name>
    <dbReference type="NCBI Taxonomy" id="913774"/>
    <lineage>
        <taxon>Eukaryota</taxon>
        <taxon>Fungi</taxon>
        <taxon>Dikarya</taxon>
        <taxon>Ascomycota</taxon>
        <taxon>Pezizomycotina</taxon>
        <taxon>Leotiomycetes</taxon>
        <taxon>Leotiomycetes incertae sedis</taxon>
        <taxon>Myxotrichaceae</taxon>
        <taxon>Oidiodendron</taxon>
    </lineage>
</organism>
<evidence type="ECO:0000256" key="1">
    <source>
        <dbReference type="SAM" id="MobiDB-lite"/>
    </source>
</evidence>
<feature type="region of interest" description="Disordered" evidence="1">
    <location>
        <begin position="232"/>
        <end position="260"/>
    </location>
</feature>
<dbReference type="STRING" id="913774.A0A0C3HKF8"/>
<reference evidence="2 3" key="1">
    <citation type="submission" date="2014-04" db="EMBL/GenBank/DDBJ databases">
        <authorList>
            <consortium name="DOE Joint Genome Institute"/>
            <person name="Kuo A."/>
            <person name="Martino E."/>
            <person name="Perotto S."/>
            <person name="Kohler A."/>
            <person name="Nagy L.G."/>
            <person name="Floudas D."/>
            <person name="Copeland A."/>
            <person name="Barry K.W."/>
            <person name="Cichocki N."/>
            <person name="Veneault-Fourrey C."/>
            <person name="LaButti K."/>
            <person name="Lindquist E.A."/>
            <person name="Lipzen A."/>
            <person name="Lundell T."/>
            <person name="Morin E."/>
            <person name="Murat C."/>
            <person name="Sun H."/>
            <person name="Tunlid A."/>
            <person name="Henrissat B."/>
            <person name="Grigoriev I.V."/>
            <person name="Hibbett D.S."/>
            <person name="Martin F."/>
            <person name="Nordberg H.P."/>
            <person name="Cantor M.N."/>
            <person name="Hua S.X."/>
        </authorList>
    </citation>
    <scope>NUCLEOTIDE SEQUENCE [LARGE SCALE GENOMIC DNA]</scope>
    <source>
        <strain evidence="2 3">Zn</strain>
    </source>
</reference>
<protein>
    <submittedName>
        <fullName evidence="2">Uncharacterized protein</fullName>
    </submittedName>
</protein>
<feature type="region of interest" description="Disordered" evidence="1">
    <location>
        <begin position="1"/>
        <end position="29"/>
    </location>
</feature>
<name>A0A0C3HKF8_OIDMZ</name>
<gene>
    <name evidence="2" type="ORF">OIDMADRAFT_141033</name>
</gene>
<keyword evidence="3" id="KW-1185">Reference proteome</keyword>
<reference evidence="3" key="2">
    <citation type="submission" date="2015-01" db="EMBL/GenBank/DDBJ databases">
        <title>Evolutionary Origins and Diversification of the Mycorrhizal Mutualists.</title>
        <authorList>
            <consortium name="DOE Joint Genome Institute"/>
            <consortium name="Mycorrhizal Genomics Consortium"/>
            <person name="Kohler A."/>
            <person name="Kuo A."/>
            <person name="Nagy L.G."/>
            <person name="Floudas D."/>
            <person name="Copeland A."/>
            <person name="Barry K.W."/>
            <person name="Cichocki N."/>
            <person name="Veneault-Fourrey C."/>
            <person name="LaButti K."/>
            <person name="Lindquist E.A."/>
            <person name="Lipzen A."/>
            <person name="Lundell T."/>
            <person name="Morin E."/>
            <person name="Murat C."/>
            <person name="Riley R."/>
            <person name="Ohm R."/>
            <person name="Sun H."/>
            <person name="Tunlid A."/>
            <person name="Henrissat B."/>
            <person name="Grigoriev I.V."/>
            <person name="Hibbett D.S."/>
            <person name="Martin F."/>
        </authorList>
    </citation>
    <scope>NUCLEOTIDE SEQUENCE [LARGE SCALE GENOMIC DNA]</scope>
    <source>
        <strain evidence="3">Zn</strain>
    </source>
</reference>
<dbReference type="HOGENOM" id="CLU_1069973_0_0_1"/>
<proteinExistence type="predicted"/>
<sequence length="260" mass="29199">MRQSRDLQALSQRLQDPAAEKNGPSADEKNVDANALLSALVKASRVHQEESDIGWSTPFRISSFLYTMWSMWFPVNFTSTPSSLGVTNNEVSQPHCSDTARIFKYPYMRNAMGDAEAINSPIMNAIQRALNNDSQELDGSEQIMVYLLLASVNNLTLELFGGLFLWFDILNCASTGMEPQHSDLCKAALEGDNPRIRLGSLMGCENWAMLLIREIGALKVFKEKKQNLPSHSRGVYGVGKSRRHRTASRRWPPTKRKVIH</sequence>
<dbReference type="InParanoid" id="A0A0C3HKF8"/>
<feature type="compositionally biased region" description="Basic residues" evidence="1">
    <location>
        <begin position="240"/>
        <end position="260"/>
    </location>
</feature>
<accession>A0A0C3HKF8</accession>
<evidence type="ECO:0000313" key="2">
    <source>
        <dbReference type="EMBL" id="KIN08696.1"/>
    </source>
</evidence>
<dbReference type="Pfam" id="PF11951">
    <property type="entry name" value="Fungal_trans_2"/>
    <property type="match status" value="1"/>
</dbReference>
<dbReference type="EMBL" id="KN832870">
    <property type="protein sequence ID" value="KIN08696.1"/>
    <property type="molecule type" value="Genomic_DNA"/>
</dbReference>
<evidence type="ECO:0000313" key="3">
    <source>
        <dbReference type="Proteomes" id="UP000054321"/>
    </source>
</evidence>
<dbReference type="InterPro" id="IPR021858">
    <property type="entry name" value="Fun_TF"/>
</dbReference>